<comment type="similarity">
    <text evidence="1">Belongs to the peptidase S58 family.</text>
</comment>
<accession>A0AAW8U176</accession>
<organism evidence="2 3">
    <name type="scientific">Enterococcus asini</name>
    <dbReference type="NCBI Taxonomy" id="57732"/>
    <lineage>
        <taxon>Bacteria</taxon>
        <taxon>Bacillati</taxon>
        <taxon>Bacillota</taxon>
        <taxon>Bacilli</taxon>
        <taxon>Lactobacillales</taxon>
        <taxon>Enterococcaceae</taxon>
        <taxon>Enterococcus</taxon>
    </lineage>
</organism>
<reference evidence="2" key="1">
    <citation type="submission" date="2023-03" db="EMBL/GenBank/DDBJ databases">
        <authorList>
            <person name="Shen W."/>
            <person name="Cai J."/>
        </authorList>
    </citation>
    <scope>NUCLEOTIDE SEQUENCE</scope>
    <source>
        <strain evidence="2">B226-2</strain>
    </source>
</reference>
<evidence type="ECO:0000313" key="3">
    <source>
        <dbReference type="Proteomes" id="UP001256711"/>
    </source>
</evidence>
<dbReference type="InterPro" id="IPR016117">
    <property type="entry name" value="ArgJ-like_dom_sf"/>
</dbReference>
<name>A0AAW8U176_9ENTE</name>
<dbReference type="Gene3D" id="3.60.70.12">
    <property type="entry name" value="L-amino peptidase D-ALA esterase/amidase"/>
    <property type="match status" value="1"/>
</dbReference>
<sequence length="324" mass="33872">MGERLQEINISEIAGVTFGQVQDYTAMTGVSVALFSGENTGGIDVSGGGPASREAHLLSPYTDTKSLNALVFAGGSAYGLGAADGVMKYLEERNRGFAVPGGVVPLVVQSDIFDLTLGDGRVRPDAKMAYEACLVAEAGEEPVSGSVGAGTGAAVGKLYGMGQSQKAGIAFHAAQLGELQVGVMVVVNAFGDVFDWESGKQIRGLLDSKRQNLLSTEAELYKQMITLQTGTNTTLAAIFTNAQFNEGEMNKIAAMARSGLARSISPVNTMADGDTIYAFSLGEVKADLNIVGVLAARVLSEGIKKAVTQEDFSEEAYRNLVLAH</sequence>
<proteinExistence type="inferred from homology"/>
<dbReference type="CDD" id="cd02252">
    <property type="entry name" value="nylC_like"/>
    <property type="match status" value="1"/>
</dbReference>
<evidence type="ECO:0000256" key="1">
    <source>
        <dbReference type="ARBA" id="ARBA00007068"/>
    </source>
</evidence>
<dbReference type="PANTHER" id="PTHR36512">
    <property type="entry name" value="D-AMINOPEPTIDASE"/>
    <property type="match status" value="1"/>
</dbReference>
<dbReference type="PANTHER" id="PTHR36512:SF3">
    <property type="entry name" value="BLR5678 PROTEIN"/>
    <property type="match status" value="1"/>
</dbReference>
<dbReference type="GO" id="GO:0004177">
    <property type="term" value="F:aminopeptidase activity"/>
    <property type="evidence" value="ECO:0007669"/>
    <property type="project" value="TreeGrafter"/>
</dbReference>
<dbReference type="SUPFAM" id="SSF56266">
    <property type="entry name" value="DmpA/ArgJ-like"/>
    <property type="match status" value="1"/>
</dbReference>
<dbReference type="Pfam" id="PF03576">
    <property type="entry name" value="Peptidase_S58"/>
    <property type="match status" value="1"/>
</dbReference>
<comment type="caution">
    <text evidence="2">The sequence shown here is derived from an EMBL/GenBank/DDBJ whole genome shotgun (WGS) entry which is preliminary data.</text>
</comment>
<protein>
    <submittedName>
        <fullName evidence="2">P1 family peptidase</fullName>
    </submittedName>
</protein>
<evidence type="ECO:0000313" key="2">
    <source>
        <dbReference type="EMBL" id="MDT2810519.1"/>
    </source>
</evidence>
<dbReference type="EMBL" id="JARQBJ010000003">
    <property type="protein sequence ID" value="MDT2810519.1"/>
    <property type="molecule type" value="Genomic_DNA"/>
</dbReference>
<dbReference type="Proteomes" id="UP001256711">
    <property type="component" value="Unassembled WGS sequence"/>
</dbReference>
<dbReference type="AlphaFoldDB" id="A0AAW8U176"/>
<dbReference type="InterPro" id="IPR005321">
    <property type="entry name" value="Peptidase_S58_DmpA"/>
</dbReference>
<gene>
    <name evidence="2" type="ORF">P7H43_08475</name>
</gene>
<dbReference type="RefSeq" id="WP_311835482.1">
    <property type="nucleotide sequence ID" value="NZ_JARQBJ010000003.1"/>
</dbReference>